<evidence type="ECO:0000256" key="3">
    <source>
        <dbReference type="ARBA" id="ARBA00023004"/>
    </source>
</evidence>
<keyword evidence="2" id="KW-0479">Metal-binding</keyword>
<dbReference type="SUPFAM" id="SSF50022">
    <property type="entry name" value="ISP domain"/>
    <property type="match status" value="1"/>
</dbReference>
<dbReference type="PROSITE" id="PS51296">
    <property type="entry name" value="RIESKE"/>
    <property type="match status" value="1"/>
</dbReference>
<evidence type="ECO:0000256" key="1">
    <source>
        <dbReference type="ARBA" id="ARBA00022714"/>
    </source>
</evidence>
<organism evidence="8">
    <name type="scientific">Leptospirillum ferriphilum</name>
    <dbReference type="NCBI Taxonomy" id="178606"/>
    <lineage>
        <taxon>Bacteria</taxon>
        <taxon>Pseudomonadati</taxon>
        <taxon>Nitrospirota</taxon>
        <taxon>Nitrospiria</taxon>
        <taxon>Nitrospirales</taxon>
        <taxon>Nitrospiraceae</taxon>
        <taxon>Leptospirillum</taxon>
    </lineage>
</organism>
<feature type="domain" description="Rieske" evidence="7">
    <location>
        <begin position="4"/>
        <end position="98"/>
    </location>
</feature>
<dbReference type="Pfam" id="PF00355">
    <property type="entry name" value="Rieske"/>
    <property type="match status" value="1"/>
</dbReference>
<comment type="caution">
    <text evidence="8">The sequence shown here is derived from an EMBL/GenBank/DDBJ whole genome shotgun (WGS) entry which is preliminary data.</text>
</comment>
<name>A0A7C3LSF4_9BACT</name>
<evidence type="ECO:0000256" key="2">
    <source>
        <dbReference type="ARBA" id="ARBA00022723"/>
    </source>
</evidence>
<keyword evidence="4" id="KW-0411">Iron-sulfur</keyword>
<comment type="similarity">
    <text evidence="6">Belongs to the bacterial ring-hydroxylating dioxygenase ferredoxin component family.</text>
</comment>
<evidence type="ECO:0000256" key="4">
    <source>
        <dbReference type="ARBA" id="ARBA00023014"/>
    </source>
</evidence>
<keyword evidence="1" id="KW-0001">2Fe-2S</keyword>
<comment type="cofactor">
    <cofactor evidence="5">
        <name>[2Fe-2S] cluster</name>
        <dbReference type="ChEBI" id="CHEBI:190135"/>
    </cofactor>
</comment>
<evidence type="ECO:0000256" key="5">
    <source>
        <dbReference type="ARBA" id="ARBA00034078"/>
    </source>
</evidence>
<dbReference type="AlphaFoldDB" id="A0A7C3LSF4"/>
<accession>A0A7C3LSF4</accession>
<protein>
    <submittedName>
        <fullName evidence="8">Non-heme iron oxygenase ferredoxin subunit</fullName>
    </submittedName>
</protein>
<keyword evidence="3" id="KW-0408">Iron</keyword>
<evidence type="ECO:0000256" key="6">
    <source>
        <dbReference type="ARBA" id="ARBA00038001"/>
    </source>
</evidence>
<reference evidence="8" key="1">
    <citation type="journal article" date="2020" name="mSystems">
        <title>Genome- and Community-Level Interaction Insights into Carbon Utilization and Element Cycling Functions of Hydrothermarchaeota in Hydrothermal Sediment.</title>
        <authorList>
            <person name="Zhou Z."/>
            <person name="Liu Y."/>
            <person name="Xu W."/>
            <person name="Pan J."/>
            <person name="Luo Z.H."/>
            <person name="Li M."/>
        </authorList>
    </citation>
    <scope>NUCLEOTIDE SEQUENCE [LARGE SCALE GENOMIC DNA]</scope>
    <source>
        <strain evidence="8">SpSt-902</strain>
    </source>
</reference>
<dbReference type="GO" id="GO:0046872">
    <property type="term" value="F:metal ion binding"/>
    <property type="evidence" value="ECO:0007669"/>
    <property type="project" value="UniProtKB-KW"/>
</dbReference>
<evidence type="ECO:0000259" key="7">
    <source>
        <dbReference type="PROSITE" id="PS51296"/>
    </source>
</evidence>
<dbReference type="Gene3D" id="2.102.10.10">
    <property type="entry name" value="Rieske [2Fe-2S] iron-sulphur domain"/>
    <property type="match status" value="1"/>
</dbReference>
<sequence length="102" mass="10875">MKKLPLELSSPIPEKGGVSIEVGSRSIAVFRVDGKIHAIDNTCPHRGGPLSEGPLDGTVVRCPLHMWSFDVTTGASSNHPGVQIGCYEVVEEGGRHFISVPE</sequence>
<dbReference type="InterPro" id="IPR017941">
    <property type="entry name" value="Rieske_2Fe-2S"/>
</dbReference>
<evidence type="ECO:0000313" key="8">
    <source>
        <dbReference type="EMBL" id="HFT93480.1"/>
    </source>
</evidence>
<dbReference type="PANTHER" id="PTHR21496:SF0">
    <property type="entry name" value="RIESKE DOMAIN-CONTAINING PROTEIN"/>
    <property type="match status" value="1"/>
</dbReference>
<dbReference type="PANTHER" id="PTHR21496">
    <property type="entry name" value="FERREDOXIN-RELATED"/>
    <property type="match status" value="1"/>
</dbReference>
<dbReference type="InterPro" id="IPR036922">
    <property type="entry name" value="Rieske_2Fe-2S_sf"/>
</dbReference>
<proteinExistence type="inferred from homology"/>
<dbReference type="GO" id="GO:0051537">
    <property type="term" value="F:2 iron, 2 sulfur cluster binding"/>
    <property type="evidence" value="ECO:0007669"/>
    <property type="project" value="UniProtKB-KW"/>
</dbReference>
<gene>
    <name evidence="8" type="ORF">ENX03_05980</name>
</gene>
<dbReference type="EMBL" id="DTMM01000116">
    <property type="protein sequence ID" value="HFT93480.1"/>
    <property type="molecule type" value="Genomic_DNA"/>
</dbReference>